<evidence type="ECO:0000313" key="1">
    <source>
        <dbReference type="EMBL" id="RLN11450.1"/>
    </source>
</evidence>
<sequence>MFGEKTFFMYIEPVFSKAGETIGVNHVAMDVTDQVKRREKMVDIRVREAVQKAMGSKLEAIKIQEP</sequence>
<evidence type="ECO:0000313" key="2">
    <source>
        <dbReference type="Proteomes" id="UP000275267"/>
    </source>
</evidence>
<organism evidence="1 2">
    <name type="scientific">Panicum miliaceum</name>
    <name type="common">Proso millet</name>
    <name type="synonym">Broomcorn millet</name>
    <dbReference type="NCBI Taxonomy" id="4540"/>
    <lineage>
        <taxon>Eukaryota</taxon>
        <taxon>Viridiplantae</taxon>
        <taxon>Streptophyta</taxon>
        <taxon>Embryophyta</taxon>
        <taxon>Tracheophyta</taxon>
        <taxon>Spermatophyta</taxon>
        <taxon>Magnoliopsida</taxon>
        <taxon>Liliopsida</taxon>
        <taxon>Poales</taxon>
        <taxon>Poaceae</taxon>
        <taxon>PACMAD clade</taxon>
        <taxon>Panicoideae</taxon>
        <taxon>Panicodae</taxon>
        <taxon>Paniceae</taxon>
        <taxon>Panicinae</taxon>
        <taxon>Panicum</taxon>
        <taxon>Panicum sect. Panicum</taxon>
    </lineage>
</organism>
<dbReference type="STRING" id="4540.A0A3L6RXH9"/>
<accession>A0A3L6RXH9</accession>
<gene>
    <name evidence="1" type="ORF">C2845_PM09G20400</name>
</gene>
<protein>
    <submittedName>
        <fullName evidence="1">Uncharacterized protein</fullName>
    </submittedName>
</protein>
<dbReference type="OrthoDB" id="1741734at2759"/>
<dbReference type="Proteomes" id="UP000275267">
    <property type="component" value="Unassembled WGS sequence"/>
</dbReference>
<keyword evidence="2" id="KW-1185">Reference proteome</keyword>
<reference evidence="2" key="1">
    <citation type="journal article" date="2019" name="Nat. Commun.">
        <title>The genome of broomcorn millet.</title>
        <authorList>
            <person name="Zou C."/>
            <person name="Miki D."/>
            <person name="Li D."/>
            <person name="Tang Q."/>
            <person name="Xiao L."/>
            <person name="Rajput S."/>
            <person name="Deng P."/>
            <person name="Jia W."/>
            <person name="Huang R."/>
            <person name="Zhang M."/>
            <person name="Sun Y."/>
            <person name="Hu J."/>
            <person name="Fu X."/>
            <person name="Schnable P.S."/>
            <person name="Li F."/>
            <person name="Zhang H."/>
            <person name="Feng B."/>
            <person name="Zhu X."/>
            <person name="Liu R."/>
            <person name="Schnable J.C."/>
            <person name="Zhu J.-K."/>
            <person name="Zhang H."/>
        </authorList>
    </citation>
    <scope>NUCLEOTIDE SEQUENCE [LARGE SCALE GENOMIC DNA]</scope>
</reference>
<dbReference type="EMBL" id="PQIB02000006">
    <property type="protein sequence ID" value="RLN11450.1"/>
    <property type="molecule type" value="Genomic_DNA"/>
</dbReference>
<proteinExistence type="predicted"/>
<dbReference type="AlphaFoldDB" id="A0A3L6RXH9"/>
<comment type="caution">
    <text evidence="1">The sequence shown here is derived from an EMBL/GenBank/DDBJ whole genome shotgun (WGS) entry which is preliminary data.</text>
</comment>
<name>A0A3L6RXH9_PANMI</name>